<proteinExistence type="predicted"/>
<dbReference type="Proteomes" id="UP001212160">
    <property type="component" value="Unassembled WGS sequence"/>
</dbReference>
<comment type="caution">
    <text evidence="3">The sequence shown here is derived from an EMBL/GenBank/DDBJ whole genome shotgun (WGS) entry which is preliminary data.</text>
</comment>
<dbReference type="RefSeq" id="WP_118445589.1">
    <property type="nucleotide sequence ID" value="NZ_DAWDPA010000063.1"/>
</dbReference>
<dbReference type="GO" id="GO:0016787">
    <property type="term" value="F:hydrolase activity"/>
    <property type="evidence" value="ECO:0007669"/>
    <property type="project" value="UniProtKB-KW"/>
</dbReference>
<dbReference type="SUPFAM" id="SSF101386">
    <property type="entry name" value="all-alpha NTP pyrophosphatases"/>
    <property type="match status" value="1"/>
</dbReference>
<evidence type="ECO:0000313" key="3">
    <source>
        <dbReference type="EMBL" id="RHM66609.1"/>
    </source>
</evidence>
<gene>
    <name evidence="3" type="ORF">DWZ50_20335</name>
    <name evidence="2" type="ORF">PNW85_14060</name>
</gene>
<organism evidence="3 4">
    <name type="scientific">Mediterraneibacter gnavus</name>
    <name type="common">Ruminococcus gnavus</name>
    <dbReference type="NCBI Taxonomy" id="33038"/>
    <lineage>
        <taxon>Bacteria</taxon>
        <taxon>Bacillati</taxon>
        <taxon>Bacillota</taxon>
        <taxon>Clostridia</taxon>
        <taxon>Lachnospirales</taxon>
        <taxon>Lachnospiraceae</taxon>
        <taxon>Mediterraneibacter</taxon>
    </lineage>
</organism>
<dbReference type="EMBL" id="QRQE01000122">
    <property type="protein sequence ID" value="RHM66609.1"/>
    <property type="molecule type" value="Genomic_DNA"/>
</dbReference>
<dbReference type="Gene3D" id="1.10.287.1080">
    <property type="entry name" value="MazG-like"/>
    <property type="match status" value="1"/>
</dbReference>
<dbReference type="Pfam" id="PF03819">
    <property type="entry name" value="MazG"/>
    <property type="match status" value="1"/>
</dbReference>
<keyword evidence="3" id="KW-0378">Hydrolase</keyword>
<dbReference type="EMBL" id="JAQMLA010000048">
    <property type="protein sequence ID" value="MDB8687775.1"/>
    <property type="molecule type" value="Genomic_DNA"/>
</dbReference>
<accession>A0A415RXB5</accession>
<evidence type="ECO:0000259" key="1">
    <source>
        <dbReference type="Pfam" id="PF03819"/>
    </source>
</evidence>
<evidence type="ECO:0000313" key="2">
    <source>
        <dbReference type="EMBL" id="MDB8687775.1"/>
    </source>
</evidence>
<feature type="domain" description="NTP pyrophosphohydrolase MazG-like" evidence="1">
    <location>
        <begin position="23"/>
        <end position="84"/>
    </location>
</feature>
<dbReference type="Proteomes" id="UP000285610">
    <property type="component" value="Unassembled WGS sequence"/>
</dbReference>
<sequence length="115" mass="13082">MNVTIAELESYLLDHYENGGIDESLFMKLVEEIGEVAEVLNKKAERKKSDSENLQSQLGNELADVIHYAVAIAALNGLDMNQFIIEKDKTASVRYHHRTNLEEFVIDSRRKKANC</sequence>
<reference evidence="3 4" key="1">
    <citation type="submission" date="2018-08" db="EMBL/GenBank/DDBJ databases">
        <title>A genome reference for cultivated species of the human gut microbiota.</title>
        <authorList>
            <person name="Zou Y."/>
            <person name="Xue W."/>
            <person name="Luo G."/>
        </authorList>
    </citation>
    <scope>NUCLEOTIDE SEQUENCE [LARGE SCALE GENOMIC DNA]</scope>
    <source>
        <strain evidence="3 4">AF33-12</strain>
    </source>
</reference>
<evidence type="ECO:0000313" key="4">
    <source>
        <dbReference type="Proteomes" id="UP000285610"/>
    </source>
</evidence>
<protein>
    <submittedName>
        <fullName evidence="2 3">Nucleotide pyrophosphohydrolase</fullName>
    </submittedName>
</protein>
<dbReference type="AlphaFoldDB" id="A0A415RXB5"/>
<reference evidence="2" key="2">
    <citation type="submission" date="2023-01" db="EMBL/GenBank/DDBJ databases">
        <title>Human gut microbiome strain richness.</title>
        <authorList>
            <person name="Chen-Liaw A."/>
        </authorList>
    </citation>
    <scope>NUCLEOTIDE SEQUENCE</scope>
    <source>
        <strain evidence="2">RTP21484st1_H11_RTP21484_190118</strain>
    </source>
</reference>
<name>A0A415RXB5_MEDGN</name>
<dbReference type="InterPro" id="IPR004518">
    <property type="entry name" value="MazG-like_dom"/>
</dbReference>